<keyword evidence="3" id="KW-1185">Reference proteome</keyword>
<evidence type="ECO:0000313" key="2">
    <source>
        <dbReference type="EMBL" id="VDM93777.1"/>
    </source>
</evidence>
<protein>
    <submittedName>
        <fullName evidence="2">Uncharacterized protein</fullName>
    </submittedName>
</protein>
<gene>
    <name evidence="2" type="ORF">NLS_LOCUS10239</name>
</gene>
<evidence type="ECO:0000313" key="3">
    <source>
        <dbReference type="Proteomes" id="UP000277928"/>
    </source>
</evidence>
<feature type="non-terminal residue" evidence="2">
    <location>
        <position position="84"/>
    </location>
</feature>
<organism evidence="2 3">
    <name type="scientific">Litomosoides sigmodontis</name>
    <name type="common">Filarial nematode worm</name>
    <dbReference type="NCBI Taxonomy" id="42156"/>
    <lineage>
        <taxon>Eukaryota</taxon>
        <taxon>Metazoa</taxon>
        <taxon>Ecdysozoa</taxon>
        <taxon>Nematoda</taxon>
        <taxon>Chromadorea</taxon>
        <taxon>Rhabditida</taxon>
        <taxon>Spirurina</taxon>
        <taxon>Spiruromorpha</taxon>
        <taxon>Filarioidea</taxon>
        <taxon>Onchocercidae</taxon>
        <taxon>Litomosoides</taxon>
    </lineage>
</organism>
<dbReference type="AlphaFoldDB" id="A0A3P7KAM6"/>
<reference evidence="2 3" key="1">
    <citation type="submission" date="2018-08" db="EMBL/GenBank/DDBJ databases">
        <authorList>
            <person name="Laetsch R D."/>
            <person name="Stevens L."/>
            <person name="Kumar S."/>
            <person name="Blaxter L. M."/>
        </authorList>
    </citation>
    <scope>NUCLEOTIDE SEQUENCE [LARGE SCALE GENOMIC DNA]</scope>
</reference>
<dbReference type="EMBL" id="UYRX01003098">
    <property type="protein sequence ID" value="VDM93777.1"/>
    <property type="molecule type" value="Genomic_DNA"/>
</dbReference>
<accession>A0A3P7KAM6</accession>
<proteinExistence type="predicted"/>
<evidence type="ECO:0000256" key="1">
    <source>
        <dbReference type="SAM" id="MobiDB-lite"/>
    </source>
</evidence>
<sequence length="84" mass="9196">MNFQAMLDLKRWTATLSGASLPNVSIKSMLKNREIGRRSGPASHRPPFVPNTSSASECPRSYHASSTSNTWSAFTLSERANLAN</sequence>
<feature type="region of interest" description="Disordered" evidence="1">
    <location>
        <begin position="34"/>
        <end position="69"/>
    </location>
</feature>
<feature type="non-terminal residue" evidence="2">
    <location>
        <position position="1"/>
    </location>
</feature>
<name>A0A3P7KAM6_LITSI</name>
<dbReference type="Proteomes" id="UP000277928">
    <property type="component" value="Unassembled WGS sequence"/>
</dbReference>
<dbReference type="OrthoDB" id="10466891at2759"/>